<dbReference type="EMBL" id="CP070608">
    <property type="protein sequence ID" value="QSE98537.1"/>
    <property type="molecule type" value="Genomic_DNA"/>
</dbReference>
<keyword evidence="5 11" id="KW-0418">Kinase</keyword>
<dbReference type="InterPro" id="IPR036097">
    <property type="entry name" value="HisK_dim/P_sf"/>
</dbReference>
<dbReference type="RefSeq" id="WP_205723051.1">
    <property type="nucleotide sequence ID" value="NZ_CP070608.1"/>
</dbReference>
<dbReference type="AlphaFoldDB" id="A0A974WJY6"/>
<evidence type="ECO:0000256" key="3">
    <source>
        <dbReference type="ARBA" id="ARBA00022553"/>
    </source>
</evidence>
<dbReference type="SMART" id="SM00388">
    <property type="entry name" value="HisKA"/>
    <property type="match status" value="1"/>
</dbReference>
<evidence type="ECO:0000256" key="4">
    <source>
        <dbReference type="ARBA" id="ARBA00022679"/>
    </source>
</evidence>
<accession>A0A974WJY6</accession>
<evidence type="ECO:0000256" key="9">
    <source>
        <dbReference type="SAM" id="Phobius"/>
    </source>
</evidence>
<dbReference type="InterPro" id="IPR050736">
    <property type="entry name" value="Sensor_HK_Regulatory"/>
</dbReference>
<organism evidence="11 12">
    <name type="scientific">Fulvivirga lutea</name>
    <dbReference type="NCBI Taxonomy" id="2810512"/>
    <lineage>
        <taxon>Bacteria</taxon>
        <taxon>Pseudomonadati</taxon>
        <taxon>Bacteroidota</taxon>
        <taxon>Cytophagia</taxon>
        <taxon>Cytophagales</taxon>
        <taxon>Fulvivirgaceae</taxon>
        <taxon>Fulvivirga</taxon>
    </lineage>
</organism>
<evidence type="ECO:0000259" key="10">
    <source>
        <dbReference type="PROSITE" id="PS50109"/>
    </source>
</evidence>
<dbReference type="Pfam" id="PF02518">
    <property type="entry name" value="HATPase_c"/>
    <property type="match status" value="1"/>
</dbReference>
<dbReference type="InterPro" id="IPR004358">
    <property type="entry name" value="Sig_transdc_His_kin-like_C"/>
</dbReference>
<dbReference type="KEGG" id="fuv:JR347_05510"/>
<dbReference type="SUPFAM" id="SSF47384">
    <property type="entry name" value="Homodimeric domain of signal transducing histidine kinase"/>
    <property type="match status" value="1"/>
</dbReference>
<keyword evidence="9" id="KW-0812">Transmembrane</keyword>
<name>A0A974WJY6_9BACT</name>
<sequence>MPDSQRVKITYTLGRELVYVDDNEAMKFAKLSEQIAKEINSDIDLAYSYRIQSSIYAAQGLFSLSTEMGLKARQIFEQQGDLQGLANNHITMGNLYRLQGLHSKSAEYHRLSHNYFKANGPEYRYAITCLNYGEALYYLDSLDKAKKLLHTSIIINDKIGNELAQTFSFKAMGLIYSKEQDYDSAKYYLSKAIEISDKLGSNSQKQATLESFINLAKIYEKENNLEEELKLLKRSLMYAQNYSLSKELSNIYFRLVELYMTTKNYEYAEEYMSKYRRLSDSMKSASRSDMEGLIDAAYNSLRTNLENEYLLKEKQISEDVIAYQKKLIFTIGFLALIAAASVIFVLISFRKLKKSNTQLEIQKEQIKNKSEELEELNATKDKMFSVVSHDMRSPLHSLLAFSDLVTKHYDSMSKEEVAEMIGQLKTNVDATLKMTENLIEWAKLQMQNVKTEPVEFDLNGVLDELVSVFQSVAEQKNIVLSLEKSENSIVKADKDQLSIIIRNLLNNAIKYTNEHGEVSLRGSQSENQVFLTIKDTGEGMSDELLNSLFELHVKSRVGTAGEKGTGLGLVLCYEYASKNNVKIEVHSKVKEGTTFTLTIPKA</sequence>
<evidence type="ECO:0000313" key="11">
    <source>
        <dbReference type="EMBL" id="QSE98537.1"/>
    </source>
</evidence>
<keyword evidence="8" id="KW-0175">Coiled coil</keyword>
<comment type="catalytic activity">
    <reaction evidence="1">
        <text>ATP + protein L-histidine = ADP + protein N-phospho-L-histidine.</text>
        <dbReference type="EC" id="2.7.13.3"/>
    </reaction>
</comment>
<feature type="domain" description="Histidine kinase" evidence="10">
    <location>
        <begin position="386"/>
        <end position="602"/>
    </location>
</feature>
<dbReference type="InterPro" id="IPR003594">
    <property type="entry name" value="HATPase_dom"/>
</dbReference>
<dbReference type="GO" id="GO:0000155">
    <property type="term" value="F:phosphorelay sensor kinase activity"/>
    <property type="evidence" value="ECO:0007669"/>
    <property type="project" value="InterPro"/>
</dbReference>
<dbReference type="SUPFAM" id="SSF55874">
    <property type="entry name" value="ATPase domain of HSP90 chaperone/DNA topoisomerase II/histidine kinase"/>
    <property type="match status" value="1"/>
</dbReference>
<dbReference type="InterPro" id="IPR005467">
    <property type="entry name" value="His_kinase_dom"/>
</dbReference>
<keyword evidence="3" id="KW-0597">Phosphoprotein</keyword>
<dbReference type="InterPro" id="IPR019734">
    <property type="entry name" value="TPR_rpt"/>
</dbReference>
<dbReference type="Gene3D" id="1.25.40.10">
    <property type="entry name" value="Tetratricopeptide repeat domain"/>
    <property type="match status" value="1"/>
</dbReference>
<evidence type="ECO:0000256" key="5">
    <source>
        <dbReference type="ARBA" id="ARBA00022777"/>
    </source>
</evidence>
<dbReference type="PANTHER" id="PTHR43711:SF1">
    <property type="entry name" value="HISTIDINE KINASE 1"/>
    <property type="match status" value="1"/>
</dbReference>
<dbReference type="SMART" id="SM00387">
    <property type="entry name" value="HATPase_c"/>
    <property type="match status" value="1"/>
</dbReference>
<dbReference type="EC" id="2.7.13.3" evidence="2"/>
<keyword evidence="6" id="KW-0902">Two-component regulatory system</keyword>
<proteinExistence type="predicted"/>
<dbReference type="Pfam" id="PF00512">
    <property type="entry name" value="HisKA"/>
    <property type="match status" value="1"/>
</dbReference>
<feature type="coiled-coil region" evidence="8">
    <location>
        <begin position="349"/>
        <end position="383"/>
    </location>
</feature>
<keyword evidence="12" id="KW-1185">Reference proteome</keyword>
<keyword evidence="7" id="KW-0802">TPR repeat</keyword>
<dbReference type="SMART" id="SM00028">
    <property type="entry name" value="TPR"/>
    <property type="match status" value="5"/>
</dbReference>
<evidence type="ECO:0000256" key="8">
    <source>
        <dbReference type="SAM" id="Coils"/>
    </source>
</evidence>
<dbReference type="InterPro" id="IPR036890">
    <property type="entry name" value="HATPase_C_sf"/>
</dbReference>
<evidence type="ECO:0000256" key="7">
    <source>
        <dbReference type="PROSITE-ProRule" id="PRU00339"/>
    </source>
</evidence>
<protein>
    <recommendedName>
        <fullName evidence="2">histidine kinase</fullName>
        <ecNumber evidence="2">2.7.13.3</ecNumber>
    </recommendedName>
</protein>
<dbReference type="PRINTS" id="PR00344">
    <property type="entry name" value="BCTRLSENSOR"/>
</dbReference>
<evidence type="ECO:0000256" key="1">
    <source>
        <dbReference type="ARBA" id="ARBA00000085"/>
    </source>
</evidence>
<gene>
    <name evidence="11" type="ORF">JR347_05510</name>
</gene>
<dbReference type="Gene3D" id="3.30.565.10">
    <property type="entry name" value="Histidine kinase-like ATPase, C-terminal domain"/>
    <property type="match status" value="1"/>
</dbReference>
<evidence type="ECO:0000256" key="2">
    <source>
        <dbReference type="ARBA" id="ARBA00012438"/>
    </source>
</evidence>
<dbReference type="InterPro" id="IPR011990">
    <property type="entry name" value="TPR-like_helical_dom_sf"/>
</dbReference>
<evidence type="ECO:0000256" key="6">
    <source>
        <dbReference type="ARBA" id="ARBA00023012"/>
    </source>
</evidence>
<dbReference type="CDD" id="cd00082">
    <property type="entry name" value="HisKA"/>
    <property type="match status" value="1"/>
</dbReference>
<reference evidence="11" key="1">
    <citation type="submission" date="2021-02" db="EMBL/GenBank/DDBJ databases">
        <title>Fulvivirga sp. S481 isolated from sea water.</title>
        <authorList>
            <person name="Bae S.S."/>
            <person name="Baek K."/>
        </authorList>
    </citation>
    <scope>NUCLEOTIDE SEQUENCE</scope>
    <source>
        <strain evidence="11">S481</strain>
    </source>
</reference>
<dbReference type="Gene3D" id="1.10.287.130">
    <property type="match status" value="1"/>
</dbReference>
<dbReference type="PROSITE" id="PS50109">
    <property type="entry name" value="HIS_KIN"/>
    <property type="match status" value="1"/>
</dbReference>
<feature type="repeat" description="TPR" evidence="7">
    <location>
        <begin position="166"/>
        <end position="199"/>
    </location>
</feature>
<dbReference type="SUPFAM" id="SSF48452">
    <property type="entry name" value="TPR-like"/>
    <property type="match status" value="1"/>
</dbReference>
<evidence type="ECO:0000313" key="12">
    <source>
        <dbReference type="Proteomes" id="UP000662783"/>
    </source>
</evidence>
<keyword evidence="9" id="KW-1133">Transmembrane helix</keyword>
<dbReference type="PROSITE" id="PS50005">
    <property type="entry name" value="TPR"/>
    <property type="match status" value="1"/>
</dbReference>
<feature type="transmembrane region" description="Helical" evidence="9">
    <location>
        <begin position="327"/>
        <end position="349"/>
    </location>
</feature>
<keyword evidence="4" id="KW-0808">Transferase</keyword>
<keyword evidence="9" id="KW-0472">Membrane</keyword>
<dbReference type="Proteomes" id="UP000662783">
    <property type="component" value="Chromosome"/>
</dbReference>
<dbReference type="InterPro" id="IPR003661">
    <property type="entry name" value="HisK_dim/P_dom"/>
</dbReference>
<dbReference type="PANTHER" id="PTHR43711">
    <property type="entry name" value="TWO-COMPONENT HISTIDINE KINASE"/>
    <property type="match status" value="1"/>
</dbReference>